<keyword evidence="3" id="KW-1185">Reference proteome</keyword>
<sequence length="347" mass="39384">MAFITDIVKEIRKLLQPPQWASWQTLIFLSIFSAVVAALTTSPAPQIAQRIISSFGWLFLVLGVWWFVYEPNVKKKLTFFNLFLGPWIVGALICIWFFGTIEGRTIPTQAAFISWPPISSIVWAAPKFVKSDPKTKSPIYTNPNKGHRQDIILLMLSNLVLSCWFQFYFQINTWMTQYPSLRADNLSRSAFVWRPQEFDKAAALSRGADILNLAAQRVRSDLEGKPWSEVERWLEQLDRQVPELQQQVKSQLPKVAEAELWNLNANVISDAYDLQLRATWTGPTSRRGGYELSRICRIAQARRQGPATQFNFDNASPPATAPTTPKLVGTVQCGAITQPKQIEQAKL</sequence>
<evidence type="ECO:0000313" key="3">
    <source>
        <dbReference type="Proteomes" id="UP000217895"/>
    </source>
</evidence>
<accession>A0A1Z4J9W9</accession>
<dbReference type="EMBL" id="AP018203">
    <property type="protein sequence ID" value="BAY53503.1"/>
    <property type="molecule type" value="Genomic_DNA"/>
</dbReference>
<keyword evidence="1" id="KW-0812">Transmembrane</keyword>
<dbReference type="Proteomes" id="UP000217895">
    <property type="component" value="Chromosome"/>
</dbReference>
<feature type="transmembrane region" description="Helical" evidence="1">
    <location>
        <begin position="79"/>
        <end position="98"/>
    </location>
</feature>
<keyword evidence="1" id="KW-0472">Membrane</keyword>
<evidence type="ECO:0000256" key="1">
    <source>
        <dbReference type="SAM" id="Phobius"/>
    </source>
</evidence>
<reference evidence="2 3" key="1">
    <citation type="submission" date="2017-06" db="EMBL/GenBank/DDBJ databases">
        <title>Genome sequencing of cyanobaciteial culture collection at National Institute for Environmental Studies (NIES).</title>
        <authorList>
            <person name="Hirose Y."/>
            <person name="Shimura Y."/>
            <person name="Fujisawa T."/>
            <person name="Nakamura Y."/>
            <person name="Kawachi M."/>
        </authorList>
    </citation>
    <scope>NUCLEOTIDE SEQUENCE [LARGE SCALE GENOMIC DNA]</scope>
    <source>
        <strain evidence="2 3">NIES-2135</strain>
    </source>
</reference>
<keyword evidence="1" id="KW-1133">Transmembrane helix</keyword>
<dbReference type="InterPro" id="IPR020360">
    <property type="entry name" value="Uncharacterised_alr2393"/>
</dbReference>
<dbReference type="AlphaFoldDB" id="A0A1Z4J9W9"/>
<feature type="transmembrane region" description="Helical" evidence="1">
    <location>
        <begin position="150"/>
        <end position="169"/>
    </location>
</feature>
<feature type="transmembrane region" description="Helical" evidence="1">
    <location>
        <begin position="20"/>
        <end position="41"/>
    </location>
</feature>
<dbReference type="Pfam" id="PF17310">
    <property type="entry name" value="DUF5357"/>
    <property type="match status" value="1"/>
</dbReference>
<protein>
    <recommendedName>
        <fullName evidence="4">DUF5357 domain-containing protein</fullName>
    </recommendedName>
</protein>
<feature type="transmembrane region" description="Helical" evidence="1">
    <location>
        <begin position="47"/>
        <end position="67"/>
    </location>
</feature>
<gene>
    <name evidence="2" type="ORF">NIES2135_03090</name>
</gene>
<name>A0A1Z4J9W9_LEPBY</name>
<organism evidence="2 3">
    <name type="scientific">Leptolyngbya boryana NIES-2135</name>
    <dbReference type="NCBI Taxonomy" id="1973484"/>
    <lineage>
        <taxon>Bacteria</taxon>
        <taxon>Bacillati</taxon>
        <taxon>Cyanobacteriota</taxon>
        <taxon>Cyanophyceae</taxon>
        <taxon>Leptolyngbyales</taxon>
        <taxon>Leptolyngbyaceae</taxon>
        <taxon>Leptolyngbya group</taxon>
        <taxon>Leptolyngbya</taxon>
    </lineage>
</organism>
<evidence type="ECO:0008006" key="4">
    <source>
        <dbReference type="Google" id="ProtNLM"/>
    </source>
</evidence>
<evidence type="ECO:0000313" key="2">
    <source>
        <dbReference type="EMBL" id="BAY53503.1"/>
    </source>
</evidence>
<proteinExistence type="predicted"/>